<evidence type="ECO:0000313" key="3">
    <source>
        <dbReference type="Proteomes" id="UP000801492"/>
    </source>
</evidence>
<dbReference type="SMART" id="SM00317">
    <property type="entry name" value="SET"/>
    <property type="match status" value="1"/>
</dbReference>
<dbReference type="SUPFAM" id="SSF82199">
    <property type="entry name" value="SET domain"/>
    <property type="match status" value="1"/>
</dbReference>
<dbReference type="Gene3D" id="6.10.140.2220">
    <property type="match status" value="1"/>
</dbReference>
<dbReference type="CDD" id="cd20071">
    <property type="entry name" value="SET_SMYD"/>
    <property type="match status" value="1"/>
</dbReference>
<dbReference type="InterPro" id="IPR001214">
    <property type="entry name" value="SET_dom"/>
</dbReference>
<feature type="domain" description="SET" evidence="1">
    <location>
        <begin position="22"/>
        <end position="247"/>
    </location>
</feature>
<feature type="non-terminal residue" evidence="2">
    <location>
        <position position="382"/>
    </location>
</feature>
<protein>
    <recommendedName>
        <fullName evidence="1">SET domain-containing protein</fullName>
    </recommendedName>
</protein>
<name>A0A8K0D3B1_IGNLU</name>
<dbReference type="EMBL" id="VTPC01003380">
    <property type="protein sequence ID" value="KAF2898613.1"/>
    <property type="molecule type" value="Genomic_DNA"/>
</dbReference>
<keyword evidence="3" id="KW-1185">Reference proteome</keyword>
<dbReference type="GO" id="GO:0008757">
    <property type="term" value="F:S-adenosylmethionine-dependent methyltransferase activity"/>
    <property type="evidence" value="ECO:0007669"/>
    <property type="project" value="UniProtKB-ARBA"/>
</dbReference>
<sequence>MENLSELLNEHLKSKNLFEKNTPWVIKCSDLNGRGLFANRDIKCGEIVFRDSPLLIGPRLNNVSEEICIICYEKRNLNFCSRNCGIRLCSKNCENTRTHQNECRLINQWKDEQTIHKDILKCLTPIRGLLLDNSQMNLLKCLKSHDGLQQRPEVSIIKEKIKLTINGEEENLLNLICSVLDTNAFEIVVGETEETSTSSLRGIYPLSSLMNHMCIPNTTHYFDSKQNMIVKATKFIPKDQEIFHCYTMTFWGNYIRRPYLFRTKHFICSCLRCQDPTENNTYLGAINCLKCQGYALPIFIKNLKIIWKCIQCNKIMETEKACMIMTMLGNRFSGFETSNPDDILKFLKGVLLKYAPACSQIAVQLKCKLMWMLGHKQSYFWG</sequence>
<dbReference type="Proteomes" id="UP000801492">
    <property type="component" value="Unassembled WGS sequence"/>
</dbReference>
<evidence type="ECO:0000259" key="1">
    <source>
        <dbReference type="PROSITE" id="PS50280"/>
    </source>
</evidence>
<dbReference type="AlphaFoldDB" id="A0A8K0D3B1"/>
<accession>A0A8K0D3B1</accession>
<dbReference type="PROSITE" id="PS50280">
    <property type="entry name" value="SET"/>
    <property type="match status" value="1"/>
</dbReference>
<dbReference type="InterPro" id="IPR053010">
    <property type="entry name" value="SET_SmydA-8"/>
</dbReference>
<dbReference type="PANTHER" id="PTHR46455">
    <property type="entry name" value="SET AND MYND DOMAIN CONTAINING, ARTHROPOD-SPECIFIC, MEMBER 4, ISOFORM A"/>
    <property type="match status" value="1"/>
</dbReference>
<reference evidence="2" key="1">
    <citation type="submission" date="2019-08" db="EMBL/GenBank/DDBJ databases">
        <title>The genome of the North American firefly Photinus pyralis.</title>
        <authorList>
            <consortium name="Photinus pyralis genome working group"/>
            <person name="Fallon T.R."/>
            <person name="Sander Lower S.E."/>
            <person name="Weng J.-K."/>
        </authorList>
    </citation>
    <scope>NUCLEOTIDE SEQUENCE</scope>
    <source>
        <strain evidence="2">TRF0915ILg1</strain>
        <tissue evidence="2">Whole body</tissue>
    </source>
</reference>
<dbReference type="Gene3D" id="1.10.220.160">
    <property type="match status" value="1"/>
</dbReference>
<dbReference type="Pfam" id="PF00856">
    <property type="entry name" value="SET"/>
    <property type="match status" value="1"/>
</dbReference>
<dbReference type="Gene3D" id="2.170.270.10">
    <property type="entry name" value="SET domain"/>
    <property type="match status" value="1"/>
</dbReference>
<dbReference type="GO" id="GO:0008276">
    <property type="term" value="F:protein methyltransferase activity"/>
    <property type="evidence" value="ECO:0007669"/>
    <property type="project" value="UniProtKB-ARBA"/>
</dbReference>
<dbReference type="OrthoDB" id="5945798at2759"/>
<dbReference type="GO" id="GO:0008170">
    <property type="term" value="F:N-methyltransferase activity"/>
    <property type="evidence" value="ECO:0007669"/>
    <property type="project" value="UniProtKB-ARBA"/>
</dbReference>
<proteinExistence type="predicted"/>
<evidence type="ECO:0000313" key="2">
    <source>
        <dbReference type="EMBL" id="KAF2898613.1"/>
    </source>
</evidence>
<gene>
    <name evidence="2" type="ORF">ILUMI_07559</name>
</gene>
<comment type="caution">
    <text evidence="2">The sequence shown here is derived from an EMBL/GenBank/DDBJ whole genome shotgun (WGS) entry which is preliminary data.</text>
</comment>
<dbReference type="InterPro" id="IPR046341">
    <property type="entry name" value="SET_dom_sf"/>
</dbReference>
<dbReference type="PANTHER" id="PTHR46455:SF3">
    <property type="entry name" value="SET AND MYND DOMAIN CONTAINING, ARTHROPOD-SPECIFIC, MEMBER 9, ISOFORM A-RELATED"/>
    <property type="match status" value="1"/>
</dbReference>
<organism evidence="2 3">
    <name type="scientific">Ignelater luminosus</name>
    <name type="common">Cucubano</name>
    <name type="synonym">Pyrophorus luminosus</name>
    <dbReference type="NCBI Taxonomy" id="2038154"/>
    <lineage>
        <taxon>Eukaryota</taxon>
        <taxon>Metazoa</taxon>
        <taxon>Ecdysozoa</taxon>
        <taxon>Arthropoda</taxon>
        <taxon>Hexapoda</taxon>
        <taxon>Insecta</taxon>
        <taxon>Pterygota</taxon>
        <taxon>Neoptera</taxon>
        <taxon>Endopterygota</taxon>
        <taxon>Coleoptera</taxon>
        <taxon>Polyphaga</taxon>
        <taxon>Elateriformia</taxon>
        <taxon>Elateroidea</taxon>
        <taxon>Elateridae</taxon>
        <taxon>Agrypninae</taxon>
        <taxon>Pyrophorini</taxon>
        <taxon>Ignelater</taxon>
    </lineage>
</organism>